<reference evidence="3 4" key="1">
    <citation type="submission" date="2016-10" db="EMBL/GenBank/DDBJ databases">
        <authorList>
            <person name="de Groot N.N."/>
        </authorList>
    </citation>
    <scope>NUCLEOTIDE SEQUENCE [LARGE SCALE GENOMIC DNA]</scope>
    <source>
        <strain evidence="3 4">D31d</strain>
    </source>
</reference>
<dbReference type="GO" id="GO:0016757">
    <property type="term" value="F:glycosyltransferase activity"/>
    <property type="evidence" value="ECO:0007669"/>
    <property type="project" value="InterPro"/>
</dbReference>
<dbReference type="Pfam" id="PF00534">
    <property type="entry name" value="Glycos_transf_1"/>
    <property type="match status" value="1"/>
</dbReference>
<evidence type="ECO:0000313" key="3">
    <source>
        <dbReference type="EMBL" id="SEA55305.1"/>
    </source>
</evidence>
<evidence type="ECO:0000259" key="1">
    <source>
        <dbReference type="Pfam" id="PF00534"/>
    </source>
</evidence>
<organism evidence="3 4">
    <name type="scientific">Xylanibacter ruminicola</name>
    <name type="common">Prevotella ruminicola</name>
    <dbReference type="NCBI Taxonomy" id="839"/>
    <lineage>
        <taxon>Bacteria</taxon>
        <taxon>Pseudomonadati</taxon>
        <taxon>Bacteroidota</taxon>
        <taxon>Bacteroidia</taxon>
        <taxon>Bacteroidales</taxon>
        <taxon>Prevotellaceae</taxon>
        <taxon>Xylanibacter</taxon>
    </lineage>
</organism>
<dbReference type="PANTHER" id="PTHR12526">
    <property type="entry name" value="GLYCOSYLTRANSFERASE"/>
    <property type="match status" value="1"/>
</dbReference>
<feature type="domain" description="Glycosyl transferase family 1" evidence="1">
    <location>
        <begin position="237"/>
        <end position="375"/>
    </location>
</feature>
<name>A0A1H4C4D1_XYLRU</name>
<dbReference type="Proteomes" id="UP000182257">
    <property type="component" value="Unassembled WGS sequence"/>
</dbReference>
<gene>
    <name evidence="3" type="ORF">SAMN05216462_1766</name>
</gene>
<dbReference type="InterPro" id="IPR028098">
    <property type="entry name" value="Glyco_trans_4-like_N"/>
</dbReference>
<proteinExistence type="predicted"/>
<accession>A0A1H4C4D1</accession>
<evidence type="ECO:0000313" key="4">
    <source>
        <dbReference type="Proteomes" id="UP000182257"/>
    </source>
</evidence>
<dbReference type="OrthoDB" id="9768685at2"/>
<sequence>MPKLLLINPAKNFGSTGKIVEQIGLLAESSGWEVKVAHSVRYARISRLKSMSFSSKIGERWHALWALLLDRQGLHSTIETRRLVQMIIDYQPDLIHLHNIHGYYINYIVLFKYLASIDVPVVWTMHDCWSFTGHCTYFDMVNCEKWKSQCYECQNLVNYPKALTDRSRKNFQQKKEQFTSLKNLTMIPVSNWLGELTRKSFMGKYPIHVIHNGIDLNVFRILTNYQAKDTKKMVLGVSSNGFSGRKGLDDFVTLSKILPDEYQIVMIGLHQDELAKIPINIVGMGRTANVEELVEYYNRAAVFINPTYSDNFPTTNLEALACGTPVVTYNTGGSPEAVDETTGIVVKQGDVKELASAIMKITNNPKPSLVCRKRAVELFDKDRCFDAYLQLYDYLISK</sequence>
<dbReference type="SUPFAM" id="SSF53756">
    <property type="entry name" value="UDP-Glycosyltransferase/glycogen phosphorylase"/>
    <property type="match status" value="1"/>
</dbReference>
<dbReference type="PANTHER" id="PTHR12526:SF637">
    <property type="entry name" value="GLYCOSYLTRANSFERASE EPSF-RELATED"/>
    <property type="match status" value="1"/>
</dbReference>
<keyword evidence="3" id="KW-0808">Transferase</keyword>
<protein>
    <submittedName>
        <fullName evidence="3">Glycosyltransferase involved in cell wall bisynthesis</fullName>
    </submittedName>
</protein>
<evidence type="ECO:0000259" key="2">
    <source>
        <dbReference type="Pfam" id="PF13439"/>
    </source>
</evidence>
<dbReference type="InterPro" id="IPR001296">
    <property type="entry name" value="Glyco_trans_1"/>
</dbReference>
<dbReference type="Pfam" id="PF13439">
    <property type="entry name" value="Glyco_transf_4"/>
    <property type="match status" value="1"/>
</dbReference>
<feature type="domain" description="Glycosyltransferase subfamily 4-like N-terminal" evidence="2">
    <location>
        <begin position="60"/>
        <end position="217"/>
    </location>
</feature>
<dbReference type="EMBL" id="FNRF01000003">
    <property type="protein sequence ID" value="SEA55305.1"/>
    <property type="molecule type" value="Genomic_DNA"/>
</dbReference>
<dbReference type="AlphaFoldDB" id="A0A1H4C4D1"/>
<dbReference type="Gene3D" id="3.40.50.2000">
    <property type="entry name" value="Glycogen Phosphorylase B"/>
    <property type="match status" value="2"/>
</dbReference>